<dbReference type="OrthoDB" id="1637982at2759"/>
<keyword evidence="5" id="KW-0479">Metal-binding</keyword>
<evidence type="ECO:0000313" key="16">
    <source>
        <dbReference type="Proteomes" id="UP000494106"/>
    </source>
</evidence>
<dbReference type="Gene3D" id="1.20.5.270">
    <property type="entry name" value="Ubiquinol cytochrome reductase, transmembrane domain"/>
    <property type="match status" value="1"/>
</dbReference>
<keyword evidence="12" id="KW-0496">Mitochondrion</keyword>
<dbReference type="InterPro" id="IPR005805">
    <property type="entry name" value="Rieske_Fe-S_prot_C"/>
</dbReference>
<evidence type="ECO:0000256" key="4">
    <source>
        <dbReference type="ARBA" id="ARBA00022714"/>
    </source>
</evidence>
<dbReference type="EC" id="7.1.1.8" evidence="11"/>
<keyword evidence="4" id="KW-0001">2Fe-2S</keyword>
<dbReference type="FunFam" id="2.102.10.10:FF:000001">
    <property type="entry name" value="Cytochrome b-c1 complex subunit Rieske, mitochondrial"/>
    <property type="match status" value="1"/>
</dbReference>
<dbReference type="InterPro" id="IPR037008">
    <property type="entry name" value="bc1_Rieske_TM_sf"/>
</dbReference>
<keyword evidence="16" id="KW-1185">Reference proteome</keyword>
<accession>A0A8S1AWD5</accession>
<comment type="cofactor">
    <cofactor evidence="11">
        <name>[2Fe-2S] cluster</name>
        <dbReference type="ChEBI" id="CHEBI:190135"/>
    </cofactor>
    <text evidence="11">Binds 1 [2Fe-2S] cluster per subunit.</text>
</comment>
<keyword evidence="6" id="KW-1133">Transmembrane helix</keyword>
<dbReference type="AlphaFoldDB" id="A0A8S1AWD5"/>
<name>A0A8S1AWD5_ARCPL</name>
<dbReference type="Pfam" id="PF02921">
    <property type="entry name" value="UCR_TM"/>
    <property type="match status" value="1"/>
</dbReference>
<dbReference type="FunFam" id="1.20.5.270:FF:000001">
    <property type="entry name" value="Cytochrome b-c1 complex subunit Rieske, mitochondrial"/>
    <property type="match status" value="1"/>
</dbReference>
<dbReference type="Gene3D" id="2.10.210.10">
    <property type="entry name" value="Cytochrome Bc1 Complex, Chain I"/>
    <property type="match status" value="1"/>
</dbReference>
<evidence type="ECO:0000256" key="5">
    <source>
        <dbReference type="ARBA" id="ARBA00022723"/>
    </source>
</evidence>
<comment type="similarity">
    <text evidence="2">Belongs to the Rieske iron-sulfur protein family.</text>
</comment>
<dbReference type="Pfam" id="PF00355">
    <property type="entry name" value="Rieske"/>
    <property type="match status" value="1"/>
</dbReference>
<dbReference type="PRINTS" id="PR00162">
    <property type="entry name" value="RIESKE"/>
</dbReference>
<evidence type="ECO:0000256" key="3">
    <source>
        <dbReference type="ARBA" id="ARBA00022692"/>
    </source>
</evidence>
<comment type="miscellaneous">
    <text evidence="11">The Rieske protein is a high potential 2Fe-2S protein.</text>
</comment>
<dbReference type="Gene3D" id="2.102.10.10">
    <property type="entry name" value="Rieske [2Fe-2S] iron-sulphur domain"/>
    <property type="match status" value="1"/>
</dbReference>
<keyword evidence="8" id="KW-0411">Iron-sulfur</keyword>
<dbReference type="GO" id="GO:0046872">
    <property type="term" value="F:metal ion binding"/>
    <property type="evidence" value="ECO:0007669"/>
    <property type="project" value="UniProtKB-KW"/>
</dbReference>
<evidence type="ECO:0000259" key="13">
    <source>
        <dbReference type="PROSITE" id="PS51296"/>
    </source>
</evidence>
<comment type="catalytic activity">
    <reaction evidence="11">
        <text>a quinol + 2 Fe(III)-[cytochrome c](out) = a quinone + 2 Fe(II)-[cytochrome c](out) + 2 H(+)(out)</text>
        <dbReference type="Rhea" id="RHEA:11484"/>
        <dbReference type="Rhea" id="RHEA-COMP:10350"/>
        <dbReference type="Rhea" id="RHEA-COMP:14399"/>
        <dbReference type="ChEBI" id="CHEBI:15378"/>
        <dbReference type="ChEBI" id="CHEBI:24646"/>
        <dbReference type="ChEBI" id="CHEBI:29033"/>
        <dbReference type="ChEBI" id="CHEBI:29034"/>
        <dbReference type="ChEBI" id="CHEBI:132124"/>
        <dbReference type="EC" id="7.1.1.8"/>
    </reaction>
</comment>
<dbReference type="GO" id="GO:0005743">
    <property type="term" value="C:mitochondrial inner membrane"/>
    <property type="evidence" value="ECO:0007669"/>
    <property type="project" value="UniProtKB-SubCell"/>
</dbReference>
<evidence type="ECO:0000256" key="6">
    <source>
        <dbReference type="ARBA" id="ARBA00022989"/>
    </source>
</evidence>
<evidence type="ECO:0000256" key="11">
    <source>
        <dbReference type="RuleBase" id="RU004494"/>
    </source>
</evidence>
<evidence type="ECO:0000313" key="17">
    <source>
        <dbReference type="Proteomes" id="UP000494256"/>
    </source>
</evidence>
<dbReference type="Proteomes" id="UP000494256">
    <property type="component" value="Unassembled WGS sequence"/>
</dbReference>
<dbReference type="Pfam" id="PF09165">
    <property type="entry name" value="Ubiq-Cytc-red_N"/>
    <property type="match status" value="1"/>
</dbReference>
<dbReference type="InterPro" id="IPR014349">
    <property type="entry name" value="Rieske_Fe-S_prot"/>
</dbReference>
<dbReference type="GO" id="GO:0051537">
    <property type="term" value="F:2 iron, 2 sulfur cluster binding"/>
    <property type="evidence" value="ECO:0007669"/>
    <property type="project" value="UniProtKB-KW"/>
</dbReference>
<sequence length="271" mass="28941">MTSVVRAGHLAPYFKATSSVVSNGLKPVTSVHVPSDKVIVHPQRKTSTVQSLHGSLPIQGLKASVNGRGPSQVRFAHTDIAIPDFSAYRRKETTDPTSKNAESSDGRQSFTYLIAGAGGVAGAYAAKSVVTQFVSSMAAAADVLALAKIEIKLSDIPEGKSVTFKWRGKPLFIRHRTESEIATEKAVSIDQLRDPEADEQRTQQPKWLVVIGVCTHLGCVPVANAGDFGGYYCPCHGSHYDASGRIRKGPAPLNLEVPPHTFAEEGILVVG</sequence>
<dbReference type="Proteomes" id="UP000494106">
    <property type="component" value="Unassembled WGS sequence"/>
</dbReference>
<keyword evidence="10" id="KW-1015">Disulfide bond</keyword>
<organism evidence="15 16">
    <name type="scientific">Arctia plantaginis</name>
    <name type="common">Wood tiger moth</name>
    <name type="synonym">Phalaena plantaginis</name>
    <dbReference type="NCBI Taxonomy" id="874455"/>
    <lineage>
        <taxon>Eukaryota</taxon>
        <taxon>Metazoa</taxon>
        <taxon>Ecdysozoa</taxon>
        <taxon>Arthropoda</taxon>
        <taxon>Hexapoda</taxon>
        <taxon>Insecta</taxon>
        <taxon>Pterygota</taxon>
        <taxon>Neoptera</taxon>
        <taxon>Endopterygota</taxon>
        <taxon>Lepidoptera</taxon>
        <taxon>Glossata</taxon>
        <taxon>Ditrysia</taxon>
        <taxon>Noctuoidea</taxon>
        <taxon>Erebidae</taxon>
        <taxon>Arctiinae</taxon>
        <taxon>Arctia</taxon>
    </lineage>
</organism>
<evidence type="ECO:0000256" key="9">
    <source>
        <dbReference type="ARBA" id="ARBA00023136"/>
    </source>
</evidence>
<dbReference type="SUPFAM" id="SSF50022">
    <property type="entry name" value="ISP domain"/>
    <property type="match status" value="1"/>
</dbReference>
<comment type="caution">
    <text evidence="15">The sequence shown here is derived from an EMBL/GenBank/DDBJ whole genome shotgun (WGS) entry which is preliminary data.</text>
</comment>
<evidence type="ECO:0000256" key="1">
    <source>
        <dbReference type="ARBA" id="ARBA00004167"/>
    </source>
</evidence>
<dbReference type="PANTHER" id="PTHR10134">
    <property type="entry name" value="CYTOCHROME B-C1 COMPLEX SUBUNIT RIESKE, MITOCHONDRIAL"/>
    <property type="match status" value="1"/>
</dbReference>
<reference evidence="16 17" key="1">
    <citation type="submission" date="2020-04" db="EMBL/GenBank/DDBJ databases">
        <authorList>
            <person name="Wallbank WR R."/>
            <person name="Pardo Diaz C."/>
            <person name="Kozak K."/>
            <person name="Martin S."/>
            <person name="Jiggins C."/>
            <person name="Moest M."/>
            <person name="Warren A I."/>
            <person name="Byers J.R.P. K."/>
            <person name="Montejo-Kovacevich G."/>
            <person name="Yen C E."/>
        </authorList>
    </citation>
    <scope>NUCLEOTIDE SEQUENCE [LARGE SCALE GENOMIC DNA]</scope>
</reference>
<keyword evidence="9" id="KW-0472">Membrane</keyword>
<evidence type="ECO:0000256" key="8">
    <source>
        <dbReference type="ARBA" id="ARBA00023014"/>
    </source>
</evidence>
<evidence type="ECO:0000313" key="15">
    <source>
        <dbReference type="EMBL" id="CAB3250586.1"/>
    </source>
</evidence>
<keyword evidence="11" id="KW-0249">Electron transport</keyword>
<dbReference type="InterPro" id="IPR004192">
    <property type="entry name" value="Rieske_TM"/>
</dbReference>
<proteinExistence type="inferred from homology"/>
<evidence type="ECO:0000313" key="14">
    <source>
        <dbReference type="EMBL" id="CAB3230433.1"/>
    </source>
</evidence>
<dbReference type="InterPro" id="IPR006317">
    <property type="entry name" value="Ubiquinol_cyt_c_Rdtase_Fe-S-su"/>
</dbReference>
<dbReference type="InterPro" id="IPR036922">
    <property type="entry name" value="Rieske_2Fe-2S_sf"/>
</dbReference>
<keyword evidence="12" id="KW-0679">Respiratory chain</keyword>
<evidence type="ECO:0000256" key="12">
    <source>
        <dbReference type="RuleBase" id="RU004495"/>
    </source>
</evidence>
<dbReference type="InterPro" id="IPR017941">
    <property type="entry name" value="Rieske_2Fe-2S"/>
</dbReference>
<dbReference type="GO" id="GO:0008121">
    <property type="term" value="F:quinol-cytochrome-c reductase activity"/>
    <property type="evidence" value="ECO:0007669"/>
    <property type="project" value="UniProtKB-EC"/>
</dbReference>
<dbReference type="PROSITE" id="PS51296">
    <property type="entry name" value="RIESKE"/>
    <property type="match status" value="1"/>
</dbReference>
<dbReference type="CDD" id="cd03470">
    <property type="entry name" value="Rieske_cytochrome_bc1"/>
    <property type="match status" value="1"/>
</dbReference>
<keyword evidence="11" id="KW-0813">Transport</keyword>
<comment type="subcellular location">
    <subcellularLocation>
        <location evidence="1">Membrane</location>
        <topology evidence="1">Single-pass membrane protein</topology>
    </subcellularLocation>
    <subcellularLocation>
        <location evidence="12">Mitochondrion inner membrane</location>
    </subcellularLocation>
</comment>
<dbReference type="SUPFAM" id="SSF81502">
    <property type="entry name" value="ISP transmembrane anchor"/>
    <property type="match status" value="1"/>
</dbReference>
<dbReference type="EMBL" id="CADEBD010000288">
    <property type="protein sequence ID" value="CAB3230433.1"/>
    <property type="molecule type" value="Genomic_DNA"/>
</dbReference>
<keyword evidence="3" id="KW-0812">Transmembrane</keyword>
<protein>
    <recommendedName>
        <fullName evidence="11">Cytochrome b-c1 complex subunit Rieske, mitochondrial</fullName>
        <ecNumber evidence="11">7.1.1.8</ecNumber>
    </recommendedName>
</protein>
<dbReference type="NCBIfam" id="TIGR01416">
    <property type="entry name" value="Rieske_proteo"/>
    <property type="match status" value="1"/>
</dbReference>
<dbReference type="EMBL" id="CADEBC010000540">
    <property type="protein sequence ID" value="CAB3250586.1"/>
    <property type="molecule type" value="Genomic_DNA"/>
</dbReference>
<dbReference type="InterPro" id="IPR015248">
    <property type="entry name" value="UQCRFS1_N"/>
</dbReference>
<evidence type="ECO:0000256" key="7">
    <source>
        <dbReference type="ARBA" id="ARBA00023004"/>
    </source>
</evidence>
<keyword evidence="7" id="KW-0408">Iron</keyword>
<gene>
    <name evidence="15" type="ORF">APLA_LOCUS12781</name>
    <name evidence="14" type="ORF">APLA_LOCUS4594</name>
</gene>
<evidence type="ECO:0000256" key="2">
    <source>
        <dbReference type="ARBA" id="ARBA00010651"/>
    </source>
</evidence>
<feature type="domain" description="Rieske" evidence="13">
    <location>
        <begin position="173"/>
        <end position="269"/>
    </location>
</feature>
<evidence type="ECO:0000256" key="10">
    <source>
        <dbReference type="ARBA" id="ARBA00023157"/>
    </source>
</evidence>